<name>A0A7M7NPY8_STRPU</name>
<evidence type="ECO:0000256" key="10">
    <source>
        <dbReference type="ARBA" id="ARBA00022723"/>
    </source>
</evidence>
<evidence type="ECO:0000256" key="4">
    <source>
        <dbReference type="ARBA" id="ARBA00004389"/>
    </source>
</evidence>
<evidence type="ECO:0000256" key="15">
    <source>
        <dbReference type="ARBA" id="ARBA00023004"/>
    </source>
</evidence>
<protein>
    <recommendedName>
        <fullName evidence="42">Cholesterol 24-hydroxylase</fullName>
        <ecNumber evidence="41">1.14.14.25</ecNumber>
    </recommendedName>
    <alternativeName>
        <fullName evidence="44">Cholesterol 24-monooxygenase</fullName>
    </alternativeName>
    <alternativeName>
        <fullName evidence="43">Cholesterol 24S-hydroxylase</fullName>
    </alternativeName>
    <alternativeName>
        <fullName evidence="45">Cytochrome P450 46A1</fullName>
    </alternativeName>
</protein>
<keyword evidence="21" id="KW-0753">Steroid metabolism</keyword>
<evidence type="ECO:0000256" key="47">
    <source>
        <dbReference type="RuleBase" id="RU000461"/>
    </source>
</evidence>
<evidence type="ECO:0000313" key="48">
    <source>
        <dbReference type="EnsemblMetazoa" id="XP_030839926"/>
    </source>
</evidence>
<dbReference type="AlphaFoldDB" id="A0A7M7NPY8"/>
<comment type="catalytic activity">
    <reaction evidence="38">
        <text>progesterone + reduced [NADPH--hemoprotein reductase] + O2 = 17alpha-hydroxyprogesterone + oxidized [NADPH--hemoprotein reductase] + H2O + H(+)</text>
        <dbReference type="Rhea" id="RHEA:46308"/>
        <dbReference type="Rhea" id="RHEA-COMP:11964"/>
        <dbReference type="Rhea" id="RHEA-COMP:11965"/>
        <dbReference type="ChEBI" id="CHEBI:15377"/>
        <dbReference type="ChEBI" id="CHEBI:15378"/>
        <dbReference type="ChEBI" id="CHEBI:15379"/>
        <dbReference type="ChEBI" id="CHEBI:17026"/>
        <dbReference type="ChEBI" id="CHEBI:17252"/>
        <dbReference type="ChEBI" id="CHEBI:57618"/>
        <dbReference type="ChEBI" id="CHEBI:58210"/>
    </reaction>
    <physiologicalReaction direction="left-to-right" evidence="38">
        <dbReference type="Rhea" id="RHEA:46309"/>
    </physiologicalReaction>
</comment>
<evidence type="ECO:0000256" key="7">
    <source>
        <dbReference type="ARBA" id="ARBA00022548"/>
    </source>
</evidence>
<evidence type="ECO:0000256" key="18">
    <source>
        <dbReference type="ARBA" id="ARBA00023098"/>
    </source>
</evidence>
<comment type="catalytic activity">
    <reaction evidence="37">
        <text>7-dehydrocholesterol + reduced [NADPH--hemoprotein reductase] + O2 = cholesta-5,7-dien-3beta,24S-diol + oxidized [NADPH--hemoprotein reductase] + H2O + H(+)</text>
        <dbReference type="Rhea" id="RHEA:53244"/>
        <dbReference type="Rhea" id="RHEA-COMP:11964"/>
        <dbReference type="Rhea" id="RHEA-COMP:11965"/>
        <dbReference type="ChEBI" id="CHEBI:15377"/>
        <dbReference type="ChEBI" id="CHEBI:15378"/>
        <dbReference type="ChEBI" id="CHEBI:15379"/>
        <dbReference type="ChEBI" id="CHEBI:17759"/>
        <dbReference type="ChEBI" id="CHEBI:57618"/>
        <dbReference type="ChEBI" id="CHEBI:58210"/>
        <dbReference type="ChEBI" id="CHEBI:137061"/>
    </reaction>
    <physiologicalReaction direction="left-to-right" evidence="37">
        <dbReference type="Rhea" id="RHEA:53245"/>
    </physiologicalReaction>
</comment>
<keyword evidence="18" id="KW-0443">Lipid metabolism</keyword>
<dbReference type="PANTHER" id="PTHR24293:SF0">
    <property type="entry name" value="CYP46A1 PROTEIN-RELATED"/>
    <property type="match status" value="1"/>
</dbReference>
<keyword evidence="15 46" id="KW-0408">Iron</keyword>
<dbReference type="GO" id="GO:0020037">
    <property type="term" value="F:heme binding"/>
    <property type="evidence" value="ECO:0000318"/>
    <property type="project" value="GO_Central"/>
</dbReference>
<evidence type="ECO:0000256" key="20">
    <source>
        <dbReference type="ARBA" id="ARBA00023166"/>
    </source>
</evidence>
<comment type="pathway">
    <text evidence="25">Steroid metabolism; cholesterol degradation.</text>
</comment>
<evidence type="ECO:0000256" key="8">
    <source>
        <dbReference type="ARBA" id="ARBA00022617"/>
    </source>
</evidence>
<comment type="function">
    <text evidence="40">P450 monooxygenase that plays a major role in cholesterol homeostasis in the brain. Primarily catalyzes the hydroxylation (with S stereochemistry) at C-24 of cholesterol side chain, triggering cholesterol diffusion out of neurons and its further degradation. By promoting constant cholesterol elimination in neurons, may activate the mevalonate pathway and coordinate the synthesis of new cholesterol and nonsterol isoprenoids involved in synaptic activity and learning. Further hydroxylates cholesterol derivatives and hormone steroids on both the ring and side chain of these molecules, converting them into active oxysterols involved in lipid signaling and biosynthesis. Acts as an epoxidase converting cholesta-5,24-dien-3beta-ol/desmosterol into (24S),25-epoxycholesterol, an abundant lipid ligand of nuclear NR1H2 and NR1H3 receptors shown to promote neurogenesis in developing brain. May also catalyze the oxidative metabolism of xenobiotics, such as clotrimazole.</text>
</comment>
<comment type="pathway">
    <text evidence="5">Lipid metabolism; C21-steroid hormone metabolism.</text>
</comment>
<comment type="subcellular location">
    <subcellularLocation>
        <location evidence="3">Cell projection</location>
        <location evidence="3">Dendrite</location>
    </subcellularLocation>
    <subcellularLocation>
        <location evidence="4">Endoplasmic reticulum membrane</location>
        <topology evidence="4">Single-pass membrane protein</topology>
    </subcellularLocation>
    <subcellularLocation>
        <location evidence="2">Microsome membrane</location>
        <topology evidence="2">Single-pass membrane protein</topology>
    </subcellularLocation>
    <subcellularLocation>
        <location evidence="24">Postsynapse</location>
    </subcellularLocation>
    <subcellularLocation>
        <location evidence="23">Presynapse</location>
    </subcellularLocation>
</comment>
<evidence type="ECO:0000256" key="11">
    <source>
        <dbReference type="ARBA" id="ARBA00022824"/>
    </source>
</evidence>
<evidence type="ECO:0000256" key="16">
    <source>
        <dbReference type="ARBA" id="ARBA00023018"/>
    </source>
</evidence>
<evidence type="ECO:0000256" key="25">
    <source>
        <dbReference type="ARBA" id="ARBA00049645"/>
    </source>
</evidence>
<comment type="catalytic activity">
    <reaction evidence="30">
        <text>cholesterol + reduced [NADPH--hemoprotein reductase] + O2 = (24S)-hydroxycholesterol + oxidized [NADPH--hemoprotein reductase] + H2O + H(+)</text>
        <dbReference type="Rhea" id="RHEA:22716"/>
        <dbReference type="Rhea" id="RHEA-COMP:11964"/>
        <dbReference type="Rhea" id="RHEA-COMP:11965"/>
        <dbReference type="ChEBI" id="CHEBI:15377"/>
        <dbReference type="ChEBI" id="CHEBI:15378"/>
        <dbReference type="ChEBI" id="CHEBI:15379"/>
        <dbReference type="ChEBI" id="CHEBI:16113"/>
        <dbReference type="ChEBI" id="CHEBI:34310"/>
        <dbReference type="ChEBI" id="CHEBI:57618"/>
        <dbReference type="ChEBI" id="CHEBI:58210"/>
        <dbReference type="EC" id="1.14.14.25"/>
    </reaction>
    <physiologicalReaction direction="left-to-right" evidence="30">
        <dbReference type="Rhea" id="RHEA:22717"/>
    </physiologicalReaction>
</comment>
<comment type="catalytic activity">
    <reaction evidence="39">
        <text>desmosterol + reduced [NADPH--hemoprotein reductase] + O2 = (24S)-25-epoxycholesterol + oxidized [NADPH--hemoprotein reductase] + H2O + H(+)</text>
        <dbReference type="Rhea" id="RHEA:53232"/>
        <dbReference type="Rhea" id="RHEA-COMP:11964"/>
        <dbReference type="Rhea" id="RHEA-COMP:11965"/>
        <dbReference type="ChEBI" id="CHEBI:15377"/>
        <dbReference type="ChEBI" id="CHEBI:15378"/>
        <dbReference type="ChEBI" id="CHEBI:15379"/>
        <dbReference type="ChEBI" id="CHEBI:17737"/>
        <dbReference type="ChEBI" id="CHEBI:41633"/>
        <dbReference type="ChEBI" id="CHEBI:57618"/>
        <dbReference type="ChEBI" id="CHEBI:58210"/>
    </reaction>
    <physiologicalReaction direction="left-to-right" evidence="39">
        <dbReference type="Rhea" id="RHEA:53233"/>
    </physiologicalReaction>
</comment>
<accession>A0A7M7NPY8</accession>
<dbReference type="InterPro" id="IPR036396">
    <property type="entry name" value="Cyt_P450_sf"/>
</dbReference>
<evidence type="ECO:0000256" key="19">
    <source>
        <dbReference type="ARBA" id="ARBA00023136"/>
    </source>
</evidence>
<dbReference type="InterPro" id="IPR001128">
    <property type="entry name" value="Cyt_P450"/>
</dbReference>
<evidence type="ECO:0000256" key="35">
    <source>
        <dbReference type="ARBA" id="ARBA00051748"/>
    </source>
</evidence>
<evidence type="ECO:0000256" key="13">
    <source>
        <dbReference type="ARBA" id="ARBA00022989"/>
    </source>
</evidence>
<comment type="catalytic activity">
    <reaction evidence="32">
        <text>testosterone + reduced [NADPH--hemoprotein reductase] + O2 = 6beta,17beta-dihydroxyandrost-4-en-3-one + oxidized [NADPH--hemoprotein reductase] + H2O + H(+)</text>
        <dbReference type="Rhea" id="RHEA:46296"/>
        <dbReference type="Rhea" id="RHEA-COMP:11964"/>
        <dbReference type="Rhea" id="RHEA-COMP:11965"/>
        <dbReference type="ChEBI" id="CHEBI:15377"/>
        <dbReference type="ChEBI" id="CHEBI:15378"/>
        <dbReference type="ChEBI" id="CHEBI:15379"/>
        <dbReference type="ChEBI" id="CHEBI:17347"/>
        <dbReference type="ChEBI" id="CHEBI:34477"/>
        <dbReference type="ChEBI" id="CHEBI:57618"/>
        <dbReference type="ChEBI" id="CHEBI:58210"/>
    </reaction>
    <physiologicalReaction direction="left-to-right" evidence="32">
        <dbReference type="Rhea" id="RHEA:46297"/>
    </physiologicalReaction>
</comment>
<comment type="catalytic activity">
    <reaction evidence="31">
        <text>testosterone + reduced [NADPH--hemoprotein reductase] + O2 = 16beta,17beta-dihydroxyandrost-4-en-3-one + oxidized [NADPH--hemoprotein reductase] + H2O + H(+)</text>
        <dbReference type="Rhea" id="RHEA:46304"/>
        <dbReference type="Rhea" id="RHEA-COMP:11964"/>
        <dbReference type="Rhea" id="RHEA-COMP:11965"/>
        <dbReference type="ChEBI" id="CHEBI:15377"/>
        <dbReference type="ChEBI" id="CHEBI:15378"/>
        <dbReference type="ChEBI" id="CHEBI:15379"/>
        <dbReference type="ChEBI" id="CHEBI:17347"/>
        <dbReference type="ChEBI" id="CHEBI:57618"/>
        <dbReference type="ChEBI" id="CHEBI:58210"/>
        <dbReference type="ChEBI" id="CHEBI:83027"/>
    </reaction>
    <physiologicalReaction direction="left-to-right" evidence="31">
        <dbReference type="Rhea" id="RHEA:46305"/>
    </physiologicalReaction>
</comment>
<evidence type="ECO:0000256" key="30">
    <source>
        <dbReference type="ARBA" id="ARBA00050991"/>
    </source>
</evidence>
<evidence type="ECO:0000256" key="6">
    <source>
        <dbReference type="ARBA" id="ARBA00010617"/>
    </source>
</evidence>
<keyword evidence="17 47" id="KW-0503">Monooxygenase</keyword>
<dbReference type="FunFam" id="1.10.630.10:FF:000031">
    <property type="entry name" value="cholesterol 24-hydroxylase isoform X2"/>
    <property type="match status" value="1"/>
</dbReference>
<evidence type="ECO:0000256" key="3">
    <source>
        <dbReference type="ARBA" id="ARBA00004279"/>
    </source>
</evidence>
<dbReference type="GO" id="GO:0005506">
    <property type="term" value="F:iron ion binding"/>
    <property type="evidence" value="ECO:0007669"/>
    <property type="project" value="InterPro"/>
</dbReference>
<evidence type="ECO:0000256" key="14">
    <source>
        <dbReference type="ARBA" id="ARBA00023002"/>
    </source>
</evidence>
<evidence type="ECO:0000256" key="33">
    <source>
        <dbReference type="ARBA" id="ARBA00051527"/>
    </source>
</evidence>
<evidence type="ECO:0000256" key="40">
    <source>
        <dbReference type="ARBA" id="ARBA00054645"/>
    </source>
</evidence>
<evidence type="ECO:0000256" key="9">
    <source>
        <dbReference type="ARBA" id="ARBA00022692"/>
    </source>
</evidence>
<comment type="catalytic activity">
    <reaction evidence="34">
        <text>7alpha-hydroxycholesterol + reduced [NADPH--hemoprotein reductase] + O2 = (24S)-7alpha-dihydroxycholesterol + oxidized [NADPH--hemoprotein reductase] + H2O + H(+)</text>
        <dbReference type="Rhea" id="RHEA:46380"/>
        <dbReference type="Rhea" id="RHEA-COMP:11964"/>
        <dbReference type="Rhea" id="RHEA-COMP:11965"/>
        <dbReference type="ChEBI" id="CHEBI:15377"/>
        <dbReference type="ChEBI" id="CHEBI:15378"/>
        <dbReference type="ChEBI" id="CHEBI:15379"/>
        <dbReference type="ChEBI" id="CHEBI:17500"/>
        <dbReference type="ChEBI" id="CHEBI:37640"/>
        <dbReference type="ChEBI" id="CHEBI:57618"/>
        <dbReference type="ChEBI" id="CHEBI:58210"/>
    </reaction>
    <physiologicalReaction direction="left-to-right" evidence="34">
        <dbReference type="Rhea" id="RHEA:46381"/>
    </physiologicalReaction>
</comment>
<dbReference type="Proteomes" id="UP000007110">
    <property type="component" value="Unassembled WGS sequence"/>
</dbReference>
<evidence type="ECO:0000256" key="29">
    <source>
        <dbReference type="ARBA" id="ARBA00050696"/>
    </source>
</evidence>
<keyword evidence="22" id="KW-0966">Cell projection</keyword>
<keyword evidence="16" id="KW-0770">Synapse</keyword>
<evidence type="ECO:0000256" key="28">
    <source>
        <dbReference type="ARBA" id="ARBA00050430"/>
    </source>
</evidence>
<dbReference type="PRINTS" id="PR00385">
    <property type="entry name" value="P450"/>
</dbReference>
<evidence type="ECO:0000256" key="1">
    <source>
        <dbReference type="ARBA" id="ARBA00001971"/>
    </source>
</evidence>
<dbReference type="InParanoid" id="A0A7M7NPY8"/>
<organism evidence="48 49">
    <name type="scientific">Strongylocentrotus purpuratus</name>
    <name type="common">Purple sea urchin</name>
    <dbReference type="NCBI Taxonomy" id="7668"/>
    <lineage>
        <taxon>Eukaryota</taxon>
        <taxon>Metazoa</taxon>
        <taxon>Echinodermata</taxon>
        <taxon>Eleutherozoa</taxon>
        <taxon>Echinozoa</taxon>
        <taxon>Echinoidea</taxon>
        <taxon>Euechinoidea</taxon>
        <taxon>Echinacea</taxon>
        <taxon>Camarodonta</taxon>
        <taxon>Echinidea</taxon>
        <taxon>Strongylocentrotidae</taxon>
        <taxon>Strongylocentrotus</taxon>
    </lineage>
</organism>
<comment type="similarity">
    <text evidence="6 47">Belongs to the cytochrome P450 family.</text>
</comment>
<proteinExistence type="inferred from homology"/>
<reference evidence="48" key="2">
    <citation type="submission" date="2021-01" db="UniProtKB">
        <authorList>
            <consortium name="EnsemblMetazoa"/>
        </authorList>
    </citation>
    <scope>IDENTIFICATION</scope>
</reference>
<dbReference type="GO" id="GO:0098793">
    <property type="term" value="C:presynapse"/>
    <property type="evidence" value="ECO:0007669"/>
    <property type="project" value="UniProtKB-SubCell"/>
</dbReference>
<keyword evidence="10 46" id="KW-0479">Metal-binding</keyword>
<dbReference type="GO" id="GO:0033781">
    <property type="term" value="F:cholesterol 24-hydroxylase activity"/>
    <property type="evidence" value="ECO:0000318"/>
    <property type="project" value="GO_Central"/>
</dbReference>
<dbReference type="RefSeq" id="XP_030839926.1">
    <property type="nucleotide sequence ID" value="XM_030984066.1"/>
</dbReference>
<evidence type="ECO:0000256" key="38">
    <source>
        <dbReference type="ARBA" id="ARBA00052074"/>
    </source>
</evidence>
<evidence type="ECO:0000256" key="32">
    <source>
        <dbReference type="ARBA" id="ARBA00051503"/>
    </source>
</evidence>
<keyword evidence="9" id="KW-0812">Transmembrane</keyword>
<evidence type="ECO:0000256" key="41">
    <source>
        <dbReference type="ARBA" id="ARBA00066440"/>
    </source>
</evidence>
<evidence type="ECO:0000256" key="17">
    <source>
        <dbReference type="ARBA" id="ARBA00023033"/>
    </source>
</evidence>
<comment type="catalytic activity">
    <reaction evidence="29">
        <text>7-dehydrocholesterol + reduced [NADPH--hemoprotein reductase] + O2 = cholesta-5,7-dien-3beta,25-diol + oxidized [NADPH--hemoprotein reductase] + H2O + H(+)</text>
        <dbReference type="Rhea" id="RHEA:53240"/>
        <dbReference type="Rhea" id="RHEA-COMP:11964"/>
        <dbReference type="Rhea" id="RHEA-COMP:11965"/>
        <dbReference type="ChEBI" id="CHEBI:15377"/>
        <dbReference type="ChEBI" id="CHEBI:15378"/>
        <dbReference type="ChEBI" id="CHEBI:15379"/>
        <dbReference type="ChEBI" id="CHEBI:17759"/>
        <dbReference type="ChEBI" id="CHEBI:57618"/>
        <dbReference type="ChEBI" id="CHEBI:58210"/>
        <dbReference type="ChEBI" id="CHEBI:137057"/>
    </reaction>
    <physiologicalReaction direction="left-to-right" evidence="29">
        <dbReference type="Rhea" id="RHEA:53241"/>
    </physiologicalReaction>
</comment>
<evidence type="ECO:0000256" key="45">
    <source>
        <dbReference type="ARBA" id="ARBA00080170"/>
    </source>
</evidence>
<evidence type="ECO:0000256" key="39">
    <source>
        <dbReference type="ARBA" id="ARBA00052870"/>
    </source>
</evidence>
<dbReference type="GO" id="GO:0098794">
    <property type="term" value="C:postsynapse"/>
    <property type="evidence" value="ECO:0007669"/>
    <property type="project" value="UniProtKB-SubCell"/>
</dbReference>
<comment type="catalytic activity">
    <reaction evidence="28">
        <text>(24S)-hydroxycholesterol + reduced [NADPH--hemoprotein reductase] + O2 = 24S,25-dihydroxycholesterol + oxidized [NADPH--hemoprotein reductase] + H2O + H(+)</text>
        <dbReference type="Rhea" id="RHEA:46384"/>
        <dbReference type="Rhea" id="RHEA-COMP:11964"/>
        <dbReference type="Rhea" id="RHEA-COMP:11965"/>
        <dbReference type="ChEBI" id="CHEBI:15377"/>
        <dbReference type="ChEBI" id="CHEBI:15378"/>
        <dbReference type="ChEBI" id="CHEBI:15379"/>
        <dbReference type="ChEBI" id="CHEBI:34310"/>
        <dbReference type="ChEBI" id="CHEBI:57618"/>
        <dbReference type="ChEBI" id="CHEBI:58210"/>
        <dbReference type="ChEBI" id="CHEBI:86074"/>
    </reaction>
    <physiologicalReaction direction="left-to-right" evidence="28">
        <dbReference type="Rhea" id="RHEA:46385"/>
    </physiologicalReaction>
</comment>
<dbReference type="PROSITE" id="PS00086">
    <property type="entry name" value="CYTOCHROME_P450"/>
    <property type="match status" value="1"/>
</dbReference>
<dbReference type="SUPFAM" id="SSF48264">
    <property type="entry name" value="Cytochrome P450"/>
    <property type="match status" value="1"/>
</dbReference>
<keyword evidence="19" id="KW-0472">Membrane</keyword>
<keyword evidence="7" id="KW-0153">Cholesterol metabolism</keyword>
<dbReference type="GO" id="GO:0006707">
    <property type="term" value="P:cholesterol catabolic process"/>
    <property type="evidence" value="ECO:0000318"/>
    <property type="project" value="GO_Central"/>
</dbReference>
<dbReference type="OrthoDB" id="1470350at2759"/>
<reference evidence="49" key="1">
    <citation type="submission" date="2015-02" db="EMBL/GenBank/DDBJ databases">
        <title>Genome sequencing for Strongylocentrotus purpuratus.</title>
        <authorList>
            <person name="Murali S."/>
            <person name="Liu Y."/>
            <person name="Vee V."/>
            <person name="English A."/>
            <person name="Wang M."/>
            <person name="Skinner E."/>
            <person name="Han Y."/>
            <person name="Muzny D.M."/>
            <person name="Worley K.C."/>
            <person name="Gibbs R.A."/>
        </authorList>
    </citation>
    <scope>NUCLEOTIDE SEQUENCE</scope>
</reference>
<comment type="catalytic activity">
    <reaction evidence="26">
        <text>desmosterol + reduced [NADPH--hemoprotein reductase] + O2 = (24Z),26-hydroxydesmosterol + oxidized [NADPH--hemoprotein reductase] + H2O + H(+)</text>
        <dbReference type="Rhea" id="RHEA:53236"/>
        <dbReference type="Rhea" id="RHEA-COMP:11964"/>
        <dbReference type="Rhea" id="RHEA-COMP:11965"/>
        <dbReference type="ChEBI" id="CHEBI:15377"/>
        <dbReference type="ChEBI" id="CHEBI:15378"/>
        <dbReference type="ChEBI" id="CHEBI:15379"/>
        <dbReference type="ChEBI" id="CHEBI:17737"/>
        <dbReference type="ChEBI" id="CHEBI:57618"/>
        <dbReference type="ChEBI" id="CHEBI:58210"/>
        <dbReference type="ChEBI" id="CHEBI:137053"/>
    </reaction>
    <physiologicalReaction direction="left-to-right" evidence="26">
        <dbReference type="Rhea" id="RHEA:53237"/>
    </physiologicalReaction>
</comment>
<evidence type="ECO:0000256" key="24">
    <source>
        <dbReference type="ARBA" id="ARBA00034110"/>
    </source>
</evidence>
<feature type="binding site" description="axial binding residue" evidence="46">
    <location>
        <position position="371"/>
    </location>
    <ligand>
        <name>heme</name>
        <dbReference type="ChEBI" id="CHEBI:30413"/>
    </ligand>
    <ligandPart>
        <name>Fe</name>
        <dbReference type="ChEBI" id="CHEBI:18248"/>
    </ligandPart>
</feature>
<evidence type="ECO:0000256" key="37">
    <source>
        <dbReference type="ARBA" id="ARBA00051817"/>
    </source>
</evidence>
<dbReference type="InterPro" id="IPR002401">
    <property type="entry name" value="Cyt_P450_E_grp-I"/>
</dbReference>
<keyword evidence="8 46" id="KW-0349">Heme</keyword>
<dbReference type="FunCoup" id="A0A7M7NPY8">
    <property type="interactions" value="219"/>
</dbReference>
<comment type="catalytic activity">
    <reaction evidence="27">
        <text>testosterone + reduced [NADPH--hemoprotein reductase] + O2 = 2-hydroxytestosterone + oxidized [NADPH--hemoprotein reductase] + H2O + H(+)</text>
        <dbReference type="Rhea" id="RHEA:46300"/>
        <dbReference type="Rhea" id="RHEA-COMP:11964"/>
        <dbReference type="Rhea" id="RHEA-COMP:11965"/>
        <dbReference type="ChEBI" id="CHEBI:15377"/>
        <dbReference type="ChEBI" id="CHEBI:15378"/>
        <dbReference type="ChEBI" id="CHEBI:15379"/>
        <dbReference type="ChEBI" id="CHEBI:17347"/>
        <dbReference type="ChEBI" id="CHEBI:57618"/>
        <dbReference type="ChEBI" id="CHEBI:58210"/>
        <dbReference type="ChEBI" id="CHEBI:86013"/>
    </reaction>
    <physiologicalReaction direction="left-to-right" evidence="27">
        <dbReference type="Rhea" id="RHEA:46301"/>
    </physiologicalReaction>
</comment>
<evidence type="ECO:0000256" key="44">
    <source>
        <dbReference type="ARBA" id="ARBA00079170"/>
    </source>
</evidence>
<comment type="cofactor">
    <cofactor evidence="1 46">
        <name>heme</name>
        <dbReference type="ChEBI" id="CHEBI:30413"/>
    </cofactor>
</comment>
<evidence type="ECO:0000256" key="43">
    <source>
        <dbReference type="ARBA" id="ARBA00077287"/>
    </source>
</evidence>
<comment type="catalytic activity">
    <reaction evidence="36">
        <text>(24S)-hydroxycholesterol + reduced [NADPH--hemoprotein reductase] + O2 = (24S,25R)-24,26-dihydroxycholesterol + oxidized [NADPH--hemoprotein reductase] + H2O + H(+)</text>
        <dbReference type="Rhea" id="RHEA:46388"/>
        <dbReference type="Rhea" id="RHEA-COMP:11964"/>
        <dbReference type="Rhea" id="RHEA-COMP:11965"/>
        <dbReference type="ChEBI" id="CHEBI:15377"/>
        <dbReference type="ChEBI" id="CHEBI:15378"/>
        <dbReference type="ChEBI" id="CHEBI:15379"/>
        <dbReference type="ChEBI" id="CHEBI:34310"/>
        <dbReference type="ChEBI" id="CHEBI:57618"/>
        <dbReference type="ChEBI" id="CHEBI:58210"/>
        <dbReference type="ChEBI" id="CHEBI:86165"/>
    </reaction>
    <physiologicalReaction direction="left-to-right" evidence="36">
        <dbReference type="Rhea" id="RHEA:46389"/>
    </physiologicalReaction>
</comment>
<dbReference type="KEGG" id="spu:577991"/>
<dbReference type="OMA" id="HHEIRIA"/>
<keyword evidence="14 47" id="KW-0560">Oxidoreductase</keyword>
<evidence type="ECO:0000256" key="31">
    <source>
        <dbReference type="ARBA" id="ARBA00051188"/>
    </source>
</evidence>
<sequence length="424" mass="48733">MRVFWQAHFIASAPEIVKELLLNSRHIKPLYVYRGFQKLYGERFMGHGLVSEVDHEKWFHRRAIMNPAFRRKYLISLMEEYNSGSEALCQKLKEKADGKIEVPMLDELNKVTLDVIAKIAFSMDTNAIGDPDCPFPAAITAALQGLQSLHEKPWSTIDPRCISMRRSTRKAVHFIRETGRDQIKERIQARKRGDHVPSDLLNLILDIANDLEGDKDFSMENMLDEFVTLFIAGQETTSNLLAFTILQLGCHPDVAKRLQAEVDEVLGQKHTIQYEDLAKLEYMMRVLKETLRLYSPVGGTTRLTAHPINYNGITIPAKCTVTVMSYVMSRMEEYFDDPLLFNPDRFKPSEDGSLPRHLYAYFPFSMGQRSCIGQQFALIEARVILAKLLQRFEFRLEQSQSMGILDELTSKPMGRCRNYITLRA</sequence>
<keyword evidence="12" id="KW-0492">Microsome</keyword>
<dbReference type="EnsemblMetazoa" id="XM_030984066">
    <property type="protein sequence ID" value="XP_030839926"/>
    <property type="gene ID" value="LOC577991"/>
</dbReference>
<dbReference type="PRINTS" id="PR00463">
    <property type="entry name" value="EP450I"/>
</dbReference>
<evidence type="ECO:0000256" key="12">
    <source>
        <dbReference type="ARBA" id="ARBA00022848"/>
    </source>
</evidence>
<dbReference type="Pfam" id="PF00067">
    <property type="entry name" value="p450"/>
    <property type="match status" value="1"/>
</dbReference>
<evidence type="ECO:0000256" key="21">
    <source>
        <dbReference type="ARBA" id="ARBA00023221"/>
    </source>
</evidence>
<dbReference type="PANTHER" id="PTHR24293">
    <property type="entry name" value="CYTOCHROME P450 FAMILY 46 SUBFAMILY A"/>
    <property type="match status" value="1"/>
</dbReference>
<keyword evidence="13" id="KW-1133">Transmembrane helix</keyword>
<dbReference type="EC" id="1.14.14.25" evidence="41"/>
<dbReference type="CDD" id="cd20613">
    <property type="entry name" value="CYP46A1-like"/>
    <property type="match status" value="1"/>
</dbReference>
<dbReference type="GO" id="GO:0005789">
    <property type="term" value="C:endoplasmic reticulum membrane"/>
    <property type="evidence" value="ECO:0007669"/>
    <property type="project" value="UniProtKB-SubCell"/>
</dbReference>
<comment type="catalytic activity">
    <reaction evidence="33">
        <text>4beta-hydroxycholesterol + reduced [NADPH--hemoprotein reductase] + O2 = 4beta,24S-dihydroxycholesterol + oxidized [NADPH--hemoprotein reductase] + H2O + H(+)</text>
        <dbReference type="Rhea" id="RHEA:46392"/>
        <dbReference type="Rhea" id="RHEA-COMP:11964"/>
        <dbReference type="Rhea" id="RHEA-COMP:11965"/>
        <dbReference type="ChEBI" id="CHEBI:15377"/>
        <dbReference type="ChEBI" id="CHEBI:15378"/>
        <dbReference type="ChEBI" id="CHEBI:15379"/>
        <dbReference type="ChEBI" id="CHEBI:57618"/>
        <dbReference type="ChEBI" id="CHEBI:58210"/>
        <dbReference type="ChEBI" id="CHEBI:85778"/>
        <dbReference type="ChEBI" id="CHEBI:86087"/>
    </reaction>
    <physiologicalReaction direction="left-to-right" evidence="33">
        <dbReference type="Rhea" id="RHEA:46393"/>
    </physiologicalReaction>
</comment>
<evidence type="ECO:0000256" key="27">
    <source>
        <dbReference type="ARBA" id="ARBA00050344"/>
    </source>
</evidence>
<keyword evidence="11" id="KW-0256">Endoplasmic reticulum</keyword>
<evidence type="ECO:0000256" key="26">
    <source>
        <dbReference type="ARBA" id="ARBA00050139"/>
    </source>
</evidence>
<evidence type="ECO:0000256" key="5">
    <source>
        <dbReference type="ARBA" id="ARBA00005108"/>
    </source>
</evidence>
<evidence type="ECO:0000256" key="22">
    <source>
        <dbReference type="ARBA" id="ARBA00023273"/>
    </source>
</evidence>
<keyword evidence="20" id="KW-1207">Sterol metabolism</keyword>
<evidence type="ECO:0000256" key="36">
    <source>
        <dbReference type="ARBA" id="ARBA00051763"/>
    </source>
</evidence>
<evidence type="ECO:0000256" key="42">
    <source>
        <dbReference type="ARBA" id="ARBA00068948"/>
    </source>
</evidence>
<evidence type="ECO:0000256" key="23">
    <source>
        <dbReference type="ARBA" id="ARBA00034106"/>
    </source>
</evidence>
<dbReference type="InterPro" id="IPR017972">
    <property type="entry name" value="Cyt_P450_CS"/>
</dbReference>
<evidence type="ECO:0000256" key="34">
    <source>
        <dbReference type="ARBA" id="ARBA00051606"/>
    </source>
</evidence>
<dbReference type="Gene3D" id="1.10.630.10">
    <property type="entry name" value="Cytochrome P450"/>
    <property type="match status" value="1"/>
</dbReference>
<keyword evidence="49" id="KW-1185">Reference proteome</keyword>
<evidence type="ECO:0000256" key="2">
    <source>
        <dbReference type="ARBA" id="ARBA00004111"/>
    </source>
</evidence>
<dbReference type="InterPro" id="IPR039983">
    <property type="entry name" value="CYP46A1"/>
</dbReference>
<comment type="catalytic activity">
    <reaction evidence="35">
        <text>cholestanol + reduced [NADPH--hemoprotein reductase] + O2 = (24S)-hydroxycholestanol + oxidized [NADPH--hemoprotein reductase] + H2O + H(+)</text>
        <dbReference type="Rhea" id="RHEA:53808"/>
        <dbReference type="Rhea" id="RHEA-COMP:11964"/>
        <dbReference type="Rhea" id="RHEA-COMP:11965"/>
        <dbReference type="ChEBI" id="CHEBI:15377"/>
        <dbReference type="ChEBI" id="CHEBI:15378"/>
        <dbReference type="ChEBI" id="CHEBI:15379"/>
        <dbReference type="ChEBI" id="CHEBI:57618"/>
        <dbReference type="ChEBI" id="CHEBI:58210"/>
        <dbReference type="ChEBI" id="CHEBI:86570"/>
        <dbReference type="ChEBI" id="CHEBI:137687"/>
    </reaction>
    <physiologicalReaction direction="left-to-right" evidence="35">
        <dbReference type="Rhea" id="RHEA:53809"/>
    </physiologicalReaction>
</comment>
<evidence type="ECO:0000313" key="49">
    <source>
        <dbReference type="Proteomes" id="UP000007110"/>
    </source>
</evidence>
<evidence type="ECO:0000256" key="46">
    <source>
        <dbReference type="PIRSR" id="PIRSR602401-1"/>
    </source>
</evidence>
<dbReference type="GO" id="GO:0030425">
    <property type="term" value="C:dendrite"/>
    <property type="evidence" value="ECO:0007669"/>
    <property type="project" value="UniProtKB-SubCell"/>
</dbReference>
<dbReference type="GeneID" id="577991"/>